<sequence>MIPCSYDVRHMTDESLAPFHRNRRRLLRKQRQHECYSKANRQLVKWNPSSSSARIDLRISSPNTFTRNGNERFLETQLVFASMDQAEYLNQGDRRRKRIAD</sequence>
<accession>A0A3S5AEG9</accession>
<dbReference type="AlphaFoldDB" id="A0A3S5AEG9"/>
<organism evidence="1 2">
    <name type="scientific">Protopolystoma xenopodis</name>
    <dbReference type="NCBI Taxonomy" id="117903"/>
    <lineage>
        <taxon>Eukaryota</taxon>
        <taxon>Metazoa</taxon>
        <taxon>Spiralia</taxon>
        <taxon>Lophotrochozoa</taxon>
        <taxon>Platyhelminthes</taxon>
        <taxon>Monogenea</taxon>
        <taxon>Polyopisthocotylea</taxon>
        <taxon>Polystomatidea</taxon>
        <taxon>Polystomatidae</taxon>
        <taxon>Protopolystoma</taxon>
    </lineage>
</organism>
<gene>
    <name evidence="1" type="ORF">PXEA_LOCUS28390</name>
</gene>
<dbReference type="Proteomes" id="UP000784294">
    <property type="component" value="Unassembled WGS sequence"/>
</dbReference>
<dbReference type="EMBL" id="CAAALY010248742">
    <property type="protein sequence ID" value="VEL34950.1"/>
    <property type="molecule type" value="Genomic_DNA"/>
</dbReference>
<evidence type="ECO:0000313" key="2">
    <source>
        <dbReference type="Proteomes" id="UP000784294"/>
    </source>
</evidence>
<keyword evidence="2" id="KW-1185">Reference proteome</keyword>
<reference evidence="1" key="1">
    <citation type="submission" date="2018-11" db="EMBL/GenBank/DDBJ databases">
        <authorList>
            <consortium name="Pathogen Informatics"/>
        </authorList>
    </citation>
    <scope>NUCLEOTIDE SEQUENCE</scope>
</reference>
<proteinExistence type="predicted"/>
<comment type="caution">
    <text evidence="1">The sequence shown here is derived from an EMBL/GenBank/DDBJ whole genome shotgun (WGS) entry which is preliminary data.</text>
</comment>
<name>A0A3S5AEG9_9PLAT</name>
<protein>
    <submittedName>
        <fullName evidence="1">Uncharacterized protein</fullName>
    </submittedName>
</protein>
<evidence type="ECO:0000313" key="1">
    <source>
        <dbReference type="EMBL" id="VEL34950.1"/>
    </source>
</evidence>